<dbReference type="InterPro" id="IPR028207">
    <property type="entry name" value="DNA_pol_B_palm_palm"/>
</dbReference>
<dbReference type="Ensembl" id="ENSMMDT00005036109.1">
    <property type="protein sequence ID" value="ENSMMDP00005035335.1"/>
    <property type="gene ID" value="ENSMMDG00005016604.1"/>
</dbReference>
<dbReference type="InterPro" id="IPR027421">
    <property type="entry name" value="DNA_pol_lamdba_lyase_dom_sf"/>
</dbReference>
<dbReference type="Gene3D" id="1.10.150.20">
    <property type="entry name" value="5' to 3' exonuclease, C-terminal subdomain"/>
    <property type="match status" value="1"/>
</dbReference>
<evidence type="ECO:0000256" key="1">
    <source>
        <dbReference type="ARBA" id="ARBA00001946"/>
    </source>
</evidence>
<dbReference type="OrthoDB" id="205514at2759"/>
<dbReference type="InterPro" id="IPR018944">
    <property type="entry name" value="DNA_pol_lambd_fingers_domain"/>
</dbReference>
<dbReference type="PROSITE" id="PS50172">
    <property type="entry name" value="BRCT"/>
    <property type="match status" value="1"/>
</dbReference>
<dbReference type="GO" id="GO:0006303">
    <property type="term" value="P:double-strand break repair via nonhomologous end joining"/>
    <property type="evidence" value="ECO:0007669"/>
    <property type="project" value="TreeGrafter"/>
</dbReference>
<keyword evidence="7 12" id="KW-0479">Metal-binding</keyword>
<dbReference type="PANTHER" id="PTHR11276:SF24">
    <property type="entry name" value="DNA-DIRECTED DNA_RNA POLYMERASE MU"/>
    <property type="match status" value="1"/>
</dbReference>
<dbReference type="FunFam" id="1.10.150.110:FF:000003">
    <property type="entry name" value="DNA polymerase mu"/>
    <property type="match status" value="1"/>
</dbReference>
<dbReference type="CTD" id="27434"/>
<dbReference type="InterPro" id="IPR001726">
    <property type="entry name" value="TdT/Mu"/>
</dbReference>
<dbReference type="SUPFAM" id="SSF52113">
    <property type="entry name" value="BRCT domain"/>
    <property type="match status" value="1"/>
</dbReference>
<dbReference type="Gene3D" id="3.30.460.10">
    <property type="entry name" value="Beta Polymerase, domain 2"/>
    <property type="match status" value="1"/>
</dbReference>
<protein>
    <recommendedName>
        <fullName evidence="12">DNA-directed DNA/RNA polymerase mu</fullName>
        <ecNumber evidence="12">2.7.7.7</ecNumber>
    </recommendedName>
</protein>
<evidence type="ECO:0000256" key="5">
    <source>
        <dbReference type="ARBA" id="ARBA00022679"/>
    </source>
</evidence>
<dbReference type="SUPFAM" id="SSF81585">
    <property type="entry name" value="PsbU/PolX domain-like"/>
    <property type="match status" value="1"/>
</dbReference>
<evidence type="ECO:0000313" key="17">
    <source>
        <dbReference type="Proteomes" id="UP000472263"/>
    </source>
</evidence>
<comment type="subcellular location">
    <subcellularLocation>
        <location evidence="2 12">Nucleus</location>
    </subcellularLocation>
</comment>
<dbReference type="EC" id="2.7.7.7" evidence="12"/>
<dbReference type="PRINTS" id="PR00869">
    <property type="entry name" value="DNAPOLX"/>
</dbReference>
<dbReference type="InterPro" id="IPR043519">
    <property type="entry name" value="NT_sf"/>
</dbReference>
<dbReference type="InParanoid" id="A0A667YXG9"/>
<feature type="binding site" evidence="13">
    <location>
        <position position="497"/>
    </location>
    <ligand>
        <name>Mg(2+)</name>
        <dbReference type="ChEBI" id="CHEBI:18420"/>
    </ligand>
</feature>
<dbReference type="GO" id="GO:0003677">
    <property type="term" value="F:DNA binding"/>
    <property type="evidence" value="ECO:0007669"/>
    <property type="project" value="UniProtKB-UniRule"/>
</dbReference>
<keyword evidence="5 12" id="KW-0808">Transferase</keyword>
<reference evidence="16" key="3">
    <citation type="submission" date="2025-09" db="UniProtKB">
        <authorList>
            <consortium name="Ensembl"/>
        </authorList>
    </citation>
    <scope>IDENTIFICATION</scope>
</reference>
<dbReference type="SUPFAM" id="SSF47802">
    <property type="entry name" value="DNA polymerase beta, N-terminal domain-like"/>
    <property type="match status" value="1"/>
</dbReference>
<feature type="compositionally biased region" description="Polar residues" evidence="14">
    <location>
        <begin position="437"/>
        <end position="454"/>
    </location>
</feature>
<dbReference type="PIRSF" id="PIRSF501176">
    <property type="entry name" value="DNApol_mu"/>
    <property type="match status" value="1"/>
</dbReference>
<evidence type="ECO:0000256" key="6">
    <source>
        <dbReference type="ARBA" id="ARBA00022695"/>
    </source>
</evidence>
<feature type="binding site" evidence="13">
    <location>
        <position position="331"/>
    </location>
    <ligand>
        <name>Mg(2+)</name>
        <dbReference type="ChEBI" id="CHEBI:18420"/>
    </ligand>
</feature>
<evidence type="ECO:0000313" key="16">
    <source>
        <dbReference type="Ensembl" id="ENSMMDP00005035335.1"/>
    </source>
</evidence>
<evidence type="ECO:0000259" key="15">
    <source>
        <dbReference type="PROSITE" id="PS50172"/>
    </source>
</evidence>
<dbReference type="GeneTree" id="ENSGT00940000158490"/>
<accession>A0A667YXG9</accession>
<dbReference type="SUPFAM" id="SSF81301">
    <property type="entry name" value="Nucleotidyltransferase"/>
    <property type="match status" value="1"/>
</dbReference>
<comment type="function">
    <text evidence="10">Template-independent DNA polymerase which catalyzes the random addition of deoxynucleoside 5'-triphosphate to the 3'-end of a DNA initiator. One of the in vivo functions of this enzyme is the addition of nucleotides at the junction (N region) of rearranged Ig heavy chain and T-cell receptor gene segments during the maturation of B- and T-cells.</text>
</comment>
<dbReference type="Pfam" id="PF14791">
    <property type="entry name" value="DNA_pol_B_thumb"/>
    <property type="match status" value="1"/>
</dbReference>
<dbReference type="PROSITE" id="PS00522">
    <property type="entry name" value="DNA_POLYMERASE_X"/>
    <property type="match status" value="1"/>
</dbReference>
<dbReference type="Pfam" id="PF10391">
    <property type="entry name" value="DNA_pol_lambd_f"/>
    <property type="match status" value="1"/>
</dbReference>
<organism evidence="16 17">
    <name type="scientific">Myripristis murdjan</name>
    <name type="common">pinecone soldierfish</name>
    <dbReference type="NCBI Taxonomy" id="586833"/>
    <lineage>
        <taxon>Eukaryota</taxon>
        <taxon>Metazoa</taxon>
        <taxon>Chordata</taxon>
        <taxon>Craniata</taxon>
        <taxon>Vertebrata</taxon>
        <taxon>Euteleostomi</taxon>
        <taxon>Actinopterygii</taxon>
        <taxon>Neopterygii</taxon>
        <taxon>Teleostei</taxon>
        <taxon>Neoteleostei</taxon>
        <taxon>Acanthomorphata</taxon>
        <taxon>Holocentriformes</taxon>
        <taxon>Holocentridae</taxon>
        <taxon>Myripristis</taxon>
    </lineage>
</organism>
<gene>
    <name evidence="16" type="primary">polm</name>
</gene>
<comment type="cofactor">
    <cofactor evidence="1 12 13">
        <name>Mg(2+)</name>
        <dbReference type="ChEBI" id="CHEBI:18420"/>
    </cofactor>
</comment>
<dbReference type="RefSeq" id="XP_029921205.1">
    <property type="nucleotide sequence ID" value="XM_030065345.1"/>
</dbReference>
<evidence type="ECO:0000256" key="13">
    <source>
        <dbReference type="PIRSR" id="PIRSR000817-1"/>
    </source>
</evidence>
<sequence length="573" mass="63419">MVPLKRRKVVSSGAGADSSVKTRFPHVVLFLLERKMGASRRAFLSQLGRSKGFQLEEVFSKSVTHVISENNCGGEVRAWLESQEGGKGQKGDHGRPPVHLLDISWYTESMREGRPVEILDRHRLQEQQSNKVEVVVFSAPSYACKRRTTLKNHNTLLTEALSILAESAELNEDEGRGVAFRRAAAVLKCLPKAVSSMEQLRGLPCLGDHSMRVIKDILENGASSEAESTKQSERFKALKVLTGIFGVGAKTADRWFREGIHSLSQLQESGHTLNQAQQAGLQFYDDINLPVSKTEADAISEIVEKAVHAVLPGAEITLTGGFRRGKLTGHDVDFLITHPEEGKEEGLMPKVVSWLESQGFLLYQKTTRNSYLESKDGPGRPASNMDRFERCLSIFKLTKDRCVGQKQGTKQSATPIESHVKTVCSLGDPTQAKGEGNSESLTGSCQKTEPNPQSHPHPLSQIHPSNLTLNVLGQEKSLDVDQAQTSGHKPWRAVRVDLVVSPVSQFAFALLGWTGSKLFERELRRWAGHEKAMSLSSHALYDNKQSRYLRASSEEEIFAHLGLEYIPPTERNA</sequence>
<dbReference type="Gene3D" id="3.40.50.10190">
    <property type="entry name" value="BRCT domain"/>
    <property type="match status" value="1"/>
</dbReference>
<reference evidence="16" key="1">
    <citation type="submission" date="2019-06" db="EMBL/GenBank/DDBJ databases">
        <authorList>
            <consortium name="Wellcome Sanger Institute Data Sharing"/>
        </authorList>
    </citation>
    <scope>NUCLEOTIDE SEQUENCE [LARGE SCALE GENOMIC DNA]</scope>
</reference>
<evidence type="ECO:0000256" key="7">
    <source>
        <dbReference type="ARBA" id="ARBA00022723"/>
    </source>
</evidence>
<dbReference type="InterPro" id="IPR001357">
    <property type="entry name" value="BRCT_dom"/>
</dbReference>
<comment type="catalytic activity">
    <reaction evidence="11">
        <text>DNA(n) + a 2'-deoxyribonucleoside 5'-triphosphate = DNA(n+1) + diphosphate</text>
        <dbReference type="Rhea" id="RHEA:22508"/>
        <dbReference type="Rhea" id="RHEA-COMP:17339"/>
        <dbReference type="Rhea" id="RHEA-COMP:17340"/>
        <dbReference type="ChEBI" id="CHEBI:33019"/>
        <dbReference type="ChEBI" id="CHEBI:61560"/>
        <dbReference type="ChEBI" id="CHEBI:173112"/>
        <dbReference type="EC" id="2.7.7.31"/>
    </reaction>
</comment>
<dbReference type="InterPro" id="IPR002054">
    <property type="entry name" value="DNA-dir_DNA_pol_X"/>
</dbReference>
<dbReference type="FunFam" id="3.40.50.10190:FF:000035">
    <property type="entry name" value="DNA-directed DNA/RNA polymerase mu"/>
    <property type="match status" value="1"/>
</dbReference>
<dbReference type="SMART" id="SM00483">
    <property type="entry name" value="POLXc"/>
    <property type="match status" value="1"/>
</dbReference>
<evidence type="ECO:0000256" key="9">
    <source>
        <dbReference type="ARBA" id="ARBA00023242"/>
    </source>
</evidence>
<dbReference type="GO" id="GO:0003912">
    <property type="term" value="F:DNA nucleotidylexotransferase activity"/>
    <property type="evidence" value="ECO:0007669"/>
    <property type="project" value="UniProtKB-KW"/>
</dbReference>
<keyword evidence="8 12" id="KW-0460">Magnesium</keyword>
<evidence type="ECO:0000256" key="4">
    <source>
        <dbReference type="ARBA" id="ARBA00022639"/>
    </source>
</evidence>
<comment type="catalytic activity">
    <reaction evidence="12">
        <text>DNA(n) + a 2'-deoxyribonucleoside 5'-triphosphate = DNA(n+1) + diphosphate</text>
        <dbReference type="Rhea" id="RHEA:22508"/>
        <dbReference type="Rhea" id="RHEA-COMP:17339"/>
        <dbReference type="Rhea" id="RHEA-COMP:17340"/>
        <dbReference type="ChEBI" id="CHEBI:33019"/>
        <dbReference type="ChEBI" id="CHEBI:61560"/>
        <dbReference type="ChEBI" id="CHEBI:173112"/>
        <dbReference type="EC" id="2.7.7.7"/>
    </reaction>
</comment>
<dbReference type="Proteomes" id="UP000472263">
    <property type="component" value="Chromosome 12"/>
</dbReference>
<dbReference type="GO" id="GO:0006304">
    <property type="term" value="P:DNA modification"/>
    <property type="evidence" value="ECO:0007669"/>
    <property type="project" value="UniProtKB-KW"/>
</dbReference>
<dbReference type="AlphaFoldDB" id="A0A667YXG9"/>
<feature type="domain" description="BRCT" evidence="15">
    <location>
        <begin position="19"/>
        <end position="123"/>
    </location>
</feature>
<dbReference type="Pfam" id="PF14716">
    <property type="entry name" value="HHH_8"/>
    <property type="match status" value="1"/>
</dbReference>
<dbReference type="InterPro" id="IPR027249">
    <property type="entry name" value="DNA/RNApol_mu"/>
</dbReference>
<keyword evidence="4" id="KW-0780">Terminal addition</keyword>
<evidence type="ECO:0000256" key="2">
    <source>
        <dbReference type="ARBA" id="ARBA00004123"/>
    </source>
</evidence>
<dbReference type="InterPro" id="IPR010996">
    <property type="entry name" value="HHH_MUS81"/>
</dbReference>
<dbReference type="InterPro" id="IPR037160">
    <property type="entry name" value="DNA_Pol_thumb_sf"/>
</dbReference>
<dbReference type="PANTHER" id="PTHR11276">
    <property type="entry name" value="DNA POLYMERASE TYPE-X FAMILY MEMBER"/>
    <property type="match status" value="1"/>
</dbReference>
<keyword evidence="6 12" id="KW-0548">Nucleotidyltransferase</keyword>
<dbReference type="InterPro" id="IPR022312">
    <property type="entry name" value="DNA_pol_X"/>
</dbReference>
<name>A0A667YXG9_9TELE</name>
<dbReference type="InterPro" id="IPR029398">
    <property type="entry name" value="PolB_thumb"/>
</dbReference>
<evidence type="ECO:0000256" key="10">
    <source>
        <dbReference type="ARBA" id="ARBA00037135"/>
    </source>
</evidence>
<dbReference type="Gene3D" id="3.30.210.10">
    <property type="entry name" value="DNA polymerase, thumb domain"/>
    <property type="match status" value="1"/>
</dbReference>
<feature type="region of interest" description="Disordered" evidence="14">
    <location>
        <begin position="427"/>
        <end position="458"/>
    </location>
</feature>
<dbReference type="PRINTS" id="PR00871">
    <property type="entry name" value="DNAPOLXTDT"/>
</dbReference>
<evidence type="ECO:0000256" key="11">
    <source>
        <dbReference type="ARBA" id="ARBA00048976"/>
    </source>
</evidence>
<keyword evidence="9 12" id="KW-0539">Nucleus</keyword>
<dbReference type="GeneID" id="115368911"/>
<dbReference type="GO" id="GO:0003887">
    <property type="term" value="F:DNA-directed DNA polymerase activity"/>
    <property type="evidence" value="ECO:0007669"/>
    <property type="project" value="UniProtKB-UniRule"/>
</dbReference>
<comment type="similarity">
    <text evidence="3 12">Belongs to the DNA polymerase type-X family.</text>
</comment>
<dbReference type="Gene3D" id="1.10.150.110">
    <property type="entry name" value="DNA polymerase beta, N-terminal domain-like"/>
    <property type="match status" value="1"/>
</dbReference>
<comment type="function">
    <text evidence="12">Gap-filling polymerase involved in repair of DNA double-strand breaks by non-homologous end joining (NHEJ).</text>
</comment>
<reference evidence="16" key="2">
    <citation type="submission" date="2025-08" db="UniProtKB">
        <authorList>
            <consortium name="Ensembl"/>
        </authorList>
    </citation>
    <scope>IDENTIFICATION</scope>
</reference>
<proteinExistence type="inferred from homology"/>
<dbReference type="Pfam" id="PF14792">
    <property type="entry name" value="DNA_pol_B_palm"/>
    <property type="match status" value="1"/>
</dbReference>
<dbReference type="PIRSF" id="PIRSF000817">
    <property type="entry name" value="DNA_NT"/>
    <property type="match status" value="1"/>
</dbReference>
<keyword evidence="17" id="KW-1185">Reference proteome</keyword>
<dbReference type="CDD" id="cd00141">
    <property type="entry name" value="NT_POLXc"/>
    <property type="match status" value="1"/>
</dbReference>
<evidence type="ECO:0000256" key="14">
    <source>
        <dbReference type="SAM" id="MobiDB-lite"/>
    </source>
</evidence>
<dbReference type="InterPro" id="IPR036420">
    <property type="entry name" value="BRCT_dom_sf"/>
</dbReference>
<evidence type="ECO:0000256" key="8">
    <source>
        <dbReference type="ARBA" id="ARBA00022842"/>
    </source>
</evidence>
<evidence type="ECO:0000256" key="12">
    <source>
        <dbReference type="PIRNR" id="PIRNR000817"/>
    </source>
</evidence>
<feature type="binding site" evidence="13">
    <location>
        <position position="333"/>
    </location>
    <ligand>
        <name>Mg(2+)</name>
        <dbReference type="ChEBI" id="CHEBI:18420"/>
    </ligand>
</feature>
<dbReference type="InterPro" id="IPR019843">
    <property type="entry name" value="DNA_pol-X_BS"/>
</dbReference>
<dbReference type="GO" id="GO:0005634">
    <property type="term" value="C:nucleus"/>
    <property type="evidence" value="ECO:0007669"/>
    <property type="project" value="UniProtKB-SubCell"/>
</dbReference>
<dbReference type="FunFam" id="3.30.210.10:FF:000003">
    <property type="entry name" value="DNA nucleotidylexotransferase"/>
    <property type="match status" value="1"/>
</dbReference>
<evidence type="ECO:0000256" key="3">
    <source>
        <dbReference type="ARBA" id="ARBA00008323"/>
    </source>
</evidence>
<dbReference type="FunFam" id="1.10.150.20:FF:000010">
    <property type="entry name" value="DNA polymerase lambda"/>
    <property type="match status" value="1"/>
</dbReference>
<dbReference type="GO" id="GO:0046872">
    <property type="term" value="F:metal ion binding"/>
    <property type="evidence" value="ECO:0007669"/>
    <property type="project" value="UniProtKB-UniRule"/>
</dbReference>